<name>A0A438FG31_VITVI</name>
<dbReference type="AlphaFoldDB" id="A0A438FG31"/>
<dbReference type="EMBL" id="QGNW01000920">
    <property type="protein sequence ID" value="RVW58901.1"/>
    <property type="molecule type" value="Genomic_DNA"/>
</dbReference>
<organism evidence="1 2">
    <name type="scientific">Vitis vinifera</name>
    <name type="common">Grape</name>
    <dbReference type="NCBI Taxonomy" id="29760"/>
    <lineage>
        <taxon>Eukaryota</taxon>
        <taxon>Viridiplantae</taxon>
        <taxon>Streptophyta</taxon>
        <taxon>Embryophyta</taxon>
        <taxon>Tracheophyta</taxon>
        <taxon>Spermatophyta</taxon>
        <taxon>Magnoliopsida</taxon>
        <taxon>eudicotyledons</taxon>
        <taxon>Gunneridae</taxon>
        <taxon>Pentapetalae</taxon>
        <taxon>rosids</taxon>
        <taxon>Vitales</taxon>
        <taxon>Vitaceae</taxon>
        <taxon>Viteae</taxon>
        <taxon>Vitis</taxon>
    </lineage>
</organism>
<proteinExistence type="predicted"/>
<dbReference type="Proteomes" id="UP000288805">
    <property type="component" value="Unassembled WGS sequence"/>
</dbReference>
<gene>
    <name evidence="1" type="ORF">CK203_104232</name>
</gene>
<evidence type="ECO:0000313" key="1">
    <source>
        <dbReference type="EMBL" id="RVW58901.1"/>
    </source>
</evidence>
<sequence>MRQSLLFKQKKAREVSCLNPRIWKAQLWLLTKGVIKRLAILITKRLIDQELQTVKKGITYGALTTKSLDIHGRNARNFMVSQLHPTKNGITMEGNKGIMGKPTCPLLNQLKKKSPEQSGFNQAEIEKLKALLGTLDKPSS</sequence>
<reference evidence="1 2" key="1">
    <citation type="journal article" date="2018" name="PLoS Genet.">
        <title>Population sequencing reveals clonal diversity and ancestral inbreeding in the grapevine cultivar Chardonnay.</title>
        <authorList>
            <person name="Roach M.J."/>
            <person name="Johnson D.L."/>
            <person name="Bohlmann J."/>
            <person name="van Vuuren H.J."/>
            <person name="Jones S.J."/>
            <person name="Pretorius I.S."/>
            <person name="Schmidt S.A."/>
            <person name="Borneman A.R."/>
        </authorList>
    </citation>
    <scope>NUCLEOTIDE SEQUENCE [LARGE SCALE GENOMIC DNA]</scope>
    <source>
        <strain evidence="2">cv. Chardonnay</strain>
        <tissue evidence="1">Leaf</tissue>
    </source>
</reference>
<accession>A0A438FG31</accession>
<protein>
    <submittedName>
        <fullName evidence="1">Uncharacterized protein</fullName>
    </submittedName>
</protein>
<evidence type="ECO:0000313" key="2">
    <source>
        <dbReference type="Proteomes" id="UP000288805"/>
    </source>
</evidence>
<comment type="caution">
    <text evidence="1">The sequence shown here is derived from an EMBL/GenBank/DDBJ whole genome shotgun (WGS) entry which is preliminary data.</text>
</comment>